<accession>A0A254TFK1</accession>
<proteinExistence type="inferred from homology"/>
<reference evidence="6 7" key="1">
    <citation type="submission" date="2016-02" db="EMBL/GenBank/DDBJ databases">
        <authorList>
            <person name="Wen L."/>
            <person name="He K."/>
            <person name="Yang H."/>
        </authorList>
    </citation>
    <scope>NUCLEOTIDE SEQUENCE [LARGE SCALE GENOMIC DNA]</scope>
    <source>
        <strain evidence="6 7">TSA40</strain>
    </source>
</reference>
<keyword evidence="2 4" id="KW-0472">Membrane</keyword>
<gene>
    <name evidence="4" type="primary">bamE</name>
    <name evidence="6" type="ORF">AYR66_11980</name>
</gene>
<comment type="similarity">
    <text evidence="4">Belongs to the BamE family.</text>
</comment>
<dbReference type="PANTHER" id="PTHR37482:SF1">
    <property type="entry name" value="OUTER MEMBRANE PROTEIN ASSEMBLY FACTOR BAME"/>
    <property type="match status" value="1"/>
</dbReference>
<dbReference type="OrthoDB" id="9808250at2"/>
<keyword evidence="6" id="KW-0946">Virion</keyword>
<dbReference type="HAMAP" id="MF_00925">
    <property type="entry name" value="OM_assembly_BamE"/>
    <property type="match status" value="1"/>
</dbReference>
<name>A0A254TFK1_9BURK</name>
<keyword evidence="6" id="KW-0261">Viral envelope protein</keyword>
<keyword evidence="1 4" id="KW-0732">Signal</keyword>
<keyword evidence="7" id="KW-1185">Reference proteome</keyword>
<dbReference type="Gene3D" id="3.30.1450.10">
    <property type="match status" value="1"/>
</dbReference>
<dbReference type="GO" id="GO:1990063">
    <property type="term" value="C:Bam protein complex"/>
    <property type="evidence" value="ECO:0007669"/>
    <property type="project" value="TreeGrafter"/>
</dbReference>
<organism evidence="6 7">
    <name type="scientific">Noviherbaspirillum denitrificans</name>
    <dbReference type="NCBI Taxonomy" id="1968433"/>
    <lineage>
        <taxon>Bacteria</taxon>
        <taxon>Pseudomonadati</taxon>
        <taxon>Pseudomonadota</taxon>
        <taxon>Betaproteobacteria</taxon>
        <taxon>Burkholderiales</taxon>
        <taxon>Oxalobacteraceae</taxon>
        <taxon>Noviherbaspirillum</taxon>
    </lineage>
</organism>
<dbReference type="Pfam" id="PF04355">
    <property type="entry name" value="BamE"/>
    <property type="match status" value="1"/>
</dbReference>
<evidence type="ECO:0000313" key="7">
    <source>
        <dbReference type="Proteomes" id="UP000197535"/>
    </source>
</evidence>
<evidence type="ECO:0000256" key="3">
    <source>
        <dbReference type="ARBA" id="ARBA00023237"/>
    </source>
</evidence>
<evidence type="ECO:0000256" key="4">
    <source>
        <dbReference type="HAMAP-Rule" id="MF_00925"/>
    </source>
</evidence>
<comment type="function">
    <text evidence="4">Part of the outer membrane protein assembly complex, which is involved in assembly and insertion of beta-barrel proteins into the outer membrane.</text>
</comment>
<feature type="signal peptide" evidence="4">
    <location>
        <begin position="1"/>
        <end position="28"/>
    </location>
</feature>
<dbReference type="InterPro" id="IPR026592">
    <property type="entry name" value="BamE"/>
</dbReference>
<dbReference type="AlphaFoldDB" id="A0A254TFK1"/>
<feature type="chain" id="PRO_5013410606" description="Outer membrane protein assembly factor BamE" evidence="4">
    <location>
        <begin position="29"/>
        <end position="166"/>
    </location>
</feature>
<dbReference type="EMBL" id="LSTO01000001">
    <property type="protein sequence ID" value="OWW20102.1"/>
    <property type="molecule type" value="Genomic_DNA"/>
</dbReference>
<sequence precursor="true">MRLPSFRPDRSALAAALCLAVAVLPGCASKNPLIDEPAAAAAPGAVTTSKPGGVERFLAFLTPYRIDIQQGNFVSREMVAQLKEGMQRSEGVTREQVRFVLGTPLLTDMFHADRWDYVFRLKKSSGEVIASRVTVFFKDNRLVNIDGDTLPTEQEYLAFIAGTAGK</sequence>
<dbReference type="GO" id="GO:0043165">
    <property type="term" value="P:Gram-negative-bacterium-type cell outer membrane assembly"/>
    <property type="evidence" value="ECO:0007669"/>
    <property type="project" value="UniProtKB-UniRule"/>
</dbReference>
<comment type="subcellular location">
    <subcellularLocation>
        <location evidence="4">Cell outer membrane</location>
    </subcellularLocation>
</comment>
<evidence type="ECO:0000256" key="1">
    <source>
        <dbReference type="ARBA" id="ARBA00022729"/>
    </source>
</evidence>
<protein>
    <recommendedName>
        <fullName evidence="4">Outer membrane protein assembly factor BamE</fullName>
    </recommendedName>
</protein>
<evidence type="ECO:0000313" key="6">
    <source>
        <dbReference type="EMBL" id="OWW20102.1"/>
    </source>
</evidence>
<dbReference type="RefSeq" id="WP_088706995.1">
    <property type="nucleotide sequence ID" value="NZ_LSTO01000001.1"/>
</dbReference>
<dbReference type="GO" id="GO:0030674">
    <property type="term" value="F:protein-macromolecule adaptor activity"/>
    <property type="evidence" value="ECO:0007669"/>
    <property type="project" value="TreeGrafter"/>
</dbReference>
<dbReference type="InterPro" id="IPR007450">
    <property type="entry name" value="BamE_dom"/>
</dbReference>
<evidence type="ECO:0000259" key="5">
    <source>
        <dbReference type="Pfam" id="PF04355"/>
    </source>
</evidence>
<comment type="subunit">
    <text evidence="4">Part of the Bam complex.</text>
</comment>
<feature type="domain" description="Outer membrane protein assembly factor BamE" evidence="5">
    <location>
        <begin position="71"/>
        <end position="145"/>
    </location>
</feature>
<dbReference type="Proteomes" id="UP000197535">
    <property type="component" value="Unassembled WGS sequence"/>
</dbReference>
<evidence type="ECO:0000256" key="2">
    <source>
        <dbReference type="ARBA" id="ARBA00023136"/>
    </source>
</evidence>
<comment type="caution">
    <text evidence="6">The sequence shown here is derived from an EMBL/GenBank/DDBJ whole genome shotgun (WGS) entry which is preliminary data.</text>
</comment>
<dbReference type="PANTHER" id="PTHR37482">
    <property type="entry name" value="OUTER MEMBRANE PROTEIN ASSEMBLY FACTOR BAME"/>
    <property type="match status" value="1"/>
</dbReference>
<keyword evidence="3 4" id="KW-0998">Cell outer membrane</keyword>
<dbReference type="GO" id="GO:0051205">
    <property type="term" value="P:protein insertion into membrane"/>
    <property type="evidence" value="ECO:0007669"/>
    <property type="project" value="UniProtKB-UniRule"/>
</dbReference>
<dbReference type="InterPro" id="IPR037873">
    <property type="entry name" value="BamE-like"/>
</dbReference>